<accession>A0A9D4RS77</accession>
<dbReference type="AlphaFoldDB" id="A0A9D4RS77"/>
<organism evidence="1 2">
    <name type="scientific">Dreissena polymorpha</name>
    <name type="common">Zebra mussel</name>
    <name type="synonym">Mytilus polymorpha</name>
    <dbReference type="NCBI Taxonomy" id="45954"/>
    <lineage>
        <taxon>Eukaryota</taxon>
        <taxon>Metazoa</taxon>
        <taxon>Spiralia</taxon>
        <taxon>Lophotrochozoa</taxon>
        <taxon>Mollusca</taxon>
        <taxon>Bivalvia</taxon>
        <taxon>Autobranchia</taxon>
        <taxon>Heteroconchia</taxon>
        <taxon>Euheterodonta</taxon>
        <taxon>Imparidentia</taxon>
        <taxon>Neoheterodontei</taxon>
        <taxon>Myida</taxon>
        <taxon>Dreissenoidea</taxon>
        <taxon>Dreissenidae</taxon>
        <taxon>Dreissena</taxon>
    </lineage>
</organism>
<reference evidence="1" key="2">
    <citation type="submission" date="2020-11" db="EMBL/GenBank/DDBJ databases">
        <authorList>
            <person name="McCartney M.A."/>
            <person name="Auch B."/>
            <person name="Kono T."/>
            <person name="Mallez S."/>
            <person name="Becker A."/>
            <person name="Gohl D.M."/>
            <person name="Silverstein K.A.T."/>
            <person name="Koren S."/>
            <person name="Bechman K.B."/>
            <person name="Herman A."/>
            <person name="Abrahante J.E."/>
            <person name="Garbe J."/>
        </authorList>
    </citation>
    <scope>NUCLEOTIDE SEQUENCE</scope>
    <source>
        <strain evidence="1">Duluth1</strain>
        <tissue evidence="1">Whole animal</tissue>
    </source>
</reference>
<evidence type="ECO:0000313" key="1">
    <source>
        <dbReference type="EMBL" id="KAH3879044.1"/>
    </source>
</evidence>
<comment type="caution">
    <text evidence="1">The sequence shown here is derived from an EMBL/GenBank/DDBJ whole genome shotgun (WGS) entry which is preliminary data.</text>
</comment>
<gene>
    <name evidence="1" type="ORF">DPMN_002945</name>
</gene>
<dbReference type="Proteomes" id="UP000828390">
    <property type="component" value="Unassembled WGS sequence"/>
</dbReference>
<evidence type="ECO:0000313" key="2">
    <source>
        <dbReference type="Proteomes" id="UP000828390"/>
    </source>
</evidence>
<dbReference type="EMBL" id="JAIWYP010000001">
    <property type="protein sequence ID" value="KAH3879044.1"/>
    <property type="molecule type" value="Genomic_DNA"/>
</dbReference>
<protein>
    <submittedName>
        <fullName evidence="1">Uncharacterized protein</fullName>
    </submittedName>
</protein>
<reference evidence="1" key="1">
    <citation type="journal article" date="2019" name="bioRxiv">
        <title>The Genome of the Zebra Mussel, Dreissena polymorpha: A Resource for Invasive Species Research.</title>
        <authorList>
            <person name="McCartney M.A."/>
            <person name="Auch B."/>
            <person name="Kono T."/>
            <person name="Mallez S."/>
            <person name="Zhang Y."/>
            <person name="Obille A."/>
            <person name="Becker A."/>
            <person name="Abrahante J.E."/>
            <person name="Garbe J."/>
            <person name="Badalamenti J.P."/>
            <person name="Herman A."/>
            <person name="Mangelson H."/>
            <person name="Liachko I."/>
            <person name="Sullivan S."/>
            <person name="Sone E.D."/>
            <person name="Koren S."/>
            <person name="Silverstein K.A.T."/>
            <person name="Beckman K.B."/>
            <person name="Gohl D.M."/>
        </authorList>
    </citation>
    <scope>NUCLEOTIDE SEQUENCE</scope>
    <source>
        <strain evidence="1">Duluth1</strain>
        <tissue evidence="1">Whole animal</tissue>
    </source>
</reference>
<name>A0A9D4RS77_DREPO</name>
<sequence>MADHENLADTYFGNLDSEGEFEGFEEADLVANNERRCPEFEADNFKNDRDYPNEIQMNWSYEVREPLGRPFTGDSGLKVEVDQDATPLEYFNLFLNNTDMNNIAFETNRY</sequence>
<proteinExistence type="predicted"/>
<keyword evidence="2" id="KW-1185">Reference proteome</keyword>